<comment type="pathway">
    <text evidence="1">Plant hormone metabolism; auxin biosynthesis.</text>
</comment>
<reference evidence="8" key="1">
    <citation type="submission" date="2022-04" db="EMBL/GenBank/DDBJ databases">
        <title>Roseomonas acroporae sp. nov., isolated from coral Acropora digitifera.</title>
        <authorList>
            <person name="Sun H."/>
        </authorList>
    </citation>
    <scope>NUCLEOTIDE SEQUENCE</scope>
    <source>
        <strain evidence="8">NAR14</strain>
    </source>
</reference>
<organism evidence="8 9">
    <name type="scientific">Roseomonas acroporae</name>
    <dbReference type="NCBI Taxonomy" id="2937791"/>
    <lineage>
        <taxon>Bacteria</taxon>
        <taxon>Pseudomonadati</taxon>
        <taxon>Pseudomonadota</taxon>
        <taxon>Alphaproteobacteria</taxon>
        <taxon>Acetobacterales</taxon>
        <taxon>Roseomonadaceae</taxon>
        <taxon>Roseomonas</taxon>
    </lineage>
</organism>
<feature type="domain" description="Amine oxidase" evidence="7">
    <location>
        <begin position="469"/>
        <end position="556"/>
    </location>
</feature>
<dbReference type="EMBL" id="JALPRX010000064">
    <property type="protein sequence ID" value="MCK8785661.1"/>
    <property type="molecule type" value="Genomic_DNA"/>
</dbReference>
<dbReference type="GO" id="GO:0009851">
    <property type="term" value="P:auxin biosynthetic process"/>
    <property type="evidence" value="ECO:0007669"/>
    <property type="project" value="UniProtKB-KW"/>
</dbReference>
<dbReference type="PANTHER" id="PTHR10742:SF410">
    <property type="entry name" value="LYSINE-SPECIFIC HISTONE DEMETHYLASE 2"/>
    <property type="match status" value="1"/>
</dbReference>
<dbReference type="InterPro" id="IPR036188">
    <property type="entry name" value="FAD/NAD-bd_sf"/>
</dbReference>
<keyword evidence="5" id="KW-0073">Auxin biosynthesis</keyword>
<dbReference type="SUPFAM" id="SSF54373">
    <property type="entry name" value="FAD-linked reductases, C-terminal domain"/>
    <property type="match status" value="2"/>
</dbReference>
<evidence type="ECO:0000256" key="5">
    <source>
        <dbReference type="ARBA" id="ARBA00023070"/>
    </source>
</evidence>
<dbReference type="EC" id="1.13.12.3" evidence="3"/>
<accession>A0A9X1Y907</accession>
<dbReference type="AlphaFoldDB" id="A0A9X1Y907"/>
<dbReference type="SUPFAM" id="SSF51905">
    <property type="entry name" value="FAD/NAD(P)-binding domain"/>
    <property type="match status" value="1"/>
</dbReference>
<evidence type="ECO:0000259" key="7">
    <source>
        <dbReference type="Pfam" id="PF01593"/>
    </source>
</evidence>
<evidence type="ECO:0000313" key="9">
    <source>
        <dbReference type="Proteomes" id="UP001139516"/>
    </source>
</evidence>
<comment type="catalytic activity">
    <reaction evidence="6">
        <text>L-tryptophan + O2 = indole-3-acetamide + CO2 + H2O</text>
        <dbReference type="Rhea" id="RHEA:16165"/>
        <dbReference type="ChEBI" id="CHEBI:15377"/>
        <dbReference type="ChEBI" id="CHEBI:15379"/>
        <dbReference type="ChEBI" id="CHEBI:16031"/>
        <dbReference type="ChEBI" id="CHEBI:16526"/>
        <dbReference type="ChEBI" id="CHEBI:57912"/>
        <dbReference type="EC" id="1.13.12.3"/>
    </reaction>
</comment>
<dbReference type="PANTHER" id="PTHR10742">
    <property type="entry name" value="FLAVIN MONOAMINE OXIDASE"/>
    <property type="match status" value="1"/>
</dbReference>
<protein>
    <recommendedName>
        <fullName evidence="4">Tryptophan 2-monooxygenase</fullName>
        <ecNumber evidence="3">1.13.12.3</ecNumber>
    </recommendedName>
</protein>
<dbReference type="Pfam" id="PF01593">
    <property type="entry name" value="Amino_oxidase"/>
    <property type="match status" value="2"/>
</dbReference>
<dbReference type="InterPro" id="IPR002937">
    <property type="entry name" value="Amino_oxidase"/>
</dbReference>
<comment type="caution">
    <text evidence="8">The sequence shown here is derived from an EMBL/GenBank/DDBJ whole genome shotgun (WGS) entry which is preliminary data.</text>
</comment>
<evidence type="ECO:0000256" key="6">
    <source>
        <dbReference type="ARBA" id="ARBA00047321"/>
    </source>
</evidence>
<comment type="similarity">
    <text evidence="2">Belongs to the tryptophan 2-monooxygenase family.</text>
</comment>
<keyword evidence="9" id="KW-1185">Reference proteome</keyword>
<dbReference type="InterPro" id="IPR050281">
    <property type="entry name" value="Flavin_monoamine_oxidase"/>
</dbReference>
<dbReference type="Proteomes" id="UP001139516">
    <property type="component" value="Unassembled WGS sequence"/>
</dbReference>
<proteinExistence type="inferred from homology"/>
<feature type="domain" description="Amine oxidase" evidence="7">
    <location>
        <begin position="20"/>
        <end position="380"/>
    </location>
</feature>
<dbReference type="Gene3D" id="3.50.50.60">
    <property type="entry name" value="FAD/NAD(P)-binding domain"/>
    <property type="match status" value="1"/>
</dbReference>
<evidence type="ECO:0000256" key="4">
    <source>
        <dbReference type="ARBA" id="ARBA00017871"/>
    </source>
</evidence>
<dbReference type="Gene3D" id="3.90.660.10">
    <property type="match status" value="1"/>
</dbReference>
<evidence type="ECO:0000256" key="3">
    <source>
        <dbReference type="ARBA" id="ARBA00012535"/>
    </source>
</evidence>
<evidence type="ECO:0000256" key="1">
    <source>
        <dbReference type="ARBA" id="ARBA00004814"/>
    </source>
</evidence>
<name>A0A9X1Y907_9PROT</name>
<evidence type="ECO:0000256" key="2">
    <source>
        <dbReference type="ARBA" id="ARBA00005833"/>
    </source>
</evidence>
<sequence length="576" mass="62393">MTATTDLPDLDVAIVGGGVSGLYAGWRLLTAPPDDTTPPGAWARAAGGRLRVTLFEGSDRVGGRLLSATSPHLPGTVCEIGGMRYVHPDQKLVAGLVETVLKLPYHAQTVDRDENIAFLRGRLLRSRDLGTPGLLPYHLDQAEASWLAARPGGAPAAMIGRVLKALLPGLEAARATGRLREFLATAEVDGLALHKHGFWNLLARGMSPDAYQAARATIGYDCLGGNTNAADLAAEYFDFGKDVEYRMLDDGYERLPWELRGLLERAGGGVELGRWLGGFEAAPLADGSTGVRLHFLDGGPVTARALILAMPRRSLELLRRAGPVLDDDAVRARLGTVTPVPLYKLFLVYQEPWWQQAGVSRGRSLTDLPLRQCYYWPTDPRACPAATGPAAIMAYNDLLNVSFWAGLRTLPDPSRPSLHPRTARRYAAARQAGAATPHFGRAAAPQPLAAADDAFAGQLRRNWQQHDASERMVAEMHRQLRQMHGVDDAPGPIDAAFADWADDPYGGGVHLWNVGLPSGEVEQDMTQPRPGFPCYVCGEAYSTRQTWVEGALRTAEIVLQRRLGLPAPAWAPEAIR</sequence>
<dbReference type="GO" id="GO:0050361">
    <property type="term" value="F:tryptophan 2-monooxygenase activity"/>
    <property type="evidence" value="ECO:0007669"/>
    <property type="project" value="UniProtKB-EC"/>
</dbReference>
<evidence type="ECO:0000313" key="8">
    <source>
        <dbReference type="EMBL" id="MCK8785661.1"/>
    </source>
</evidence>
<gene>
    <name evidence="8" type="ORF">M0638_14840</name>
</gene>
<dbReference type="RefSeq" id="WP_248667781.1">
    <property type="nucleotide sequence ID" value="NZ_JALPRX010000064.1"/>
</dbReference>